<evidence type="ECO:0000313" key="2">
    <source>
        <dbReference type="Proteomes" id="UP000653411"/>
    </source>
</evidence>
<accession>A0A917XI60</accession>
<name>A0A917XI60_9ACTN</name>
<keyword evidence="2" id="KW-1185">Reference proteome</keyword>
<reference evidence="1" key="1">
    <citation type="journal article" date="2014" name="Int. J. Syst. Evol. Microbiol.">
        <title>Complete genome sequence of Corynebacterium casei LMG S-19264T (=DSM 44701T), isolated from a smear-ripened cheese.</title>
        <authorList>
            <consortium name="US DOE Joint Genome Institute (JGI-PGF)"/>
            <person name="Walter F."/>
            <person name="Albersmeier A."/>
            <person name="Kalinowski J."/>
            <person name="Ruckert C."/>
        </authorList>
    </citation>
    <scope>NUCLEOTIDE SEQUENCE</scope>
    <source>
        <strain evidence="1">CGMCC 4.7110</strain>
    </source>
</reference>
<dbReference type="Pfam" id="PF13668">
    <property type="entry name" value="Ferritin_2"/>
    <property type="match status" value="1"/>
</dbReference>
<reference evidence="1" key="2">
    <citation type="submission" date="2020-09" db="EMBL/GenBank/DDBJ databases">
        <authorList>
            <person name="Sun Q."/>
            <person name="Zhou Y."/>
        </authorList>
    </citation>
    <scope>NUCLEOTIDE SEQUENCE</scope>
    <source>
        <strain evidence="1">CGMCC 4.7110</strain>
    </source>
</reference>
<organism evidence="1 2">
    <name type="scientific">Streptomyces fuscichromogenes</name>
    <dbReference type="NCBI Taxonomy" id="1324013"/>
    <lineage>
        <taxon>Bacteria</taxon>
        <taxon>Bacillati</taxon>
        <taxon>Actinomycetota</taxon>
        <taxon>Actinomycetes</taxon>
        <taxon>Kitasatosporales</taxon>
        <taxon>Streptomycetaceae</taxon>
        <taxon>Streptomyces</taxon>
    </lineage>
</organism>
<dbReference type="InterPro" id="IPR012347">
    <property type="entry name" value="Ferritin-like"/>
</dbReference>
<dbReference type="Proteomes" id="UP000653411">
    <property type="component" value="Unassembled WGS sequence"/>
</dbReference>
<comment type="caution">
    <text evidence="1">The sequence shown here is derived from an EMBL/GenBank/DDBJ whole genome shotgun (WGS) entry which is preliminary data.</text>
</comment>
<dbReference type="Gene3D" id="1.20.1260.10">
    <property type="match status" value="1"/>
</dbReference>
<sequence length="190" mass="19409">MAPLAVLVLQTAAALENLAVESYTTAAGLPFVVRGNARLRELVARNRAHHIAHAQTFNRAVAKAGGAPQHAPDVRYAPTVSRRLAAMTDADSLVGLLIELEGINAQTCTRYASLAEGGRLRSLFVSVASVEAQHGSELLILPTLPDGGSAVTHATGAAVRAVPAAAGTAGIPHAAFPTGNASAINEGAVR</sequence>
<proteinExistence type="predicted"/>
<dbReference type="InterPro" id="IPR009078">
    <property type="entry name" value="Ferritin-like_SF"/>
</dbReference>
<evidence type="ECO:0000313" key="1">
    <source>
        <dbReference type="EMBL" id="GGN27875.1"/>
    </source>
</evidence>
<dbReference type="EMBL" id="BMML01000016">
    <property type="protein sequence ID" value="GGN27875.1"/>
    <property type="molecule type" value="Genomic_DNA"/>
</dbReference>
<dbReference type="SUPFAM" id="SSF47240">
    <property type="entry name" value="Ferritin-like"/>
    <property type="match status" value="1"/>
</dbReference>
<gene>
    <name evidence="1" type="ORF">GCM10011578_063520</name>
</gene>
<evidence type="ECO:0008006" key="3">
    <source>
        <dbReference type="Google" id="ProtNLM"/>
    </source>
</evidence>
<dbReference type="AlphaFoldDB" id="A0A917XI60"/>
<protein>
    <recommendedName>
        <fullName evidence="3">Ferritin-like domain-containing protein</fullName>
    </recommendedName>
</protein>